<evidence type="ECO:0008006" key="4">
    <source>
        <dbReference type="Google" id="ProtNLM"/>
    </source>
</evidence>
<dbReference type="Gene3D" id="1.25.40.10">
    <property type="entry name" value="Tetratricopeptide repeat domain"/>
    <property type="match status" value="1"/>
</dbReference>
<dbReference type="Pfam" id="PF01535">
    <property type="entry name" value="PPR"/>
    <property type="match status" value="1"/>
</dbReference>
<dbReference type="EMBL" id="HBFS01002183">
    <property type="protein sequence ID" value="CAD8908332.1"/>
    <property type="molecule type" value="Transcribed_RNA"/>
</dbReference>
<dbReference type="PANTHER" id="PTHR47447:SF17">
    <property type="entry name" value="OS12G0638900 PROTEIN"/>
    <property type="match status" value="1"/>
</dbReference>
<evidence type="ECO:0000313" key="3">
    <source>
        <dbReference type="EMBL" id="CAD8908332.1"/>
    </source>
</evidence>
<evidence type="ECO:0000256" key="2">
    <source>
        <dbReference type="PROSITE-ProRule" id="PRU00708"/>
    </source>
</evidence>
<sequence>MSDALVGACAAAKDGEAVLAAVRAVLLARGRFSAAGLAPVVSMYTEVWEEATVAYRGGSSMVSADARGGAARAPDGDAAAATASSSLRAWQRVVAAMLANVERPPGDAARAGDWAALVDAYGMVGKLRQAFAAFDEMLAAGVEATAEAYCALARACRVAGQPKRAAKLLAHVEEESGAVAPAEIYGDVIAAAAAGGNADLAAATLAAFRARGGEATEAMFAQVMSALADDFRLAEARAIWQEAMQRGFLRGPTTGLRHGHLHLEGLDLSPSATTLVLHDALQLLRRRVLANEVALPERLRVYHDAAARPHLRTVLQGMEPPLPARTRRGVKPYLHVDGEDLVYFVTSGAAA</sequence>
<feature type="repeat" description="PPR" evidence="2">
    <location>
        <begin position="110"/>
        <end position="144"/>
    </location>
</feature>
<reference evidence="3" key="1">
    <citation type="submission" date="2021-01" db="EMBL/GenBank/DDBJ databases">
        <authorList>
            <person name="Corre E."/>
            <person name="Pelletier E."/>
            <person name="Niang G."/>
            <person name="Scheremetjew M."/>
            <person name="Finn R."/>
            <person name="Kale V."/>
            <person name="Holt S."/>
            <person name="Cochrane G."/>
            <person name="Meng A."/>
            <person name="Brown T."/>
            <person name="Cohen L."/>
        </authorList>
    </citation>
    <scope>NUCLEOTIDE SEQUENCE</scope>
    <source>
        <strain evidence="3">Ms1</strain>
    </source>
</reference>
<organism evidence="3">
    <name type="scientific">Bicosoecida sp. CB-2014</name>
    <dbReference type="NCBI Taxonomy" id="1486930"/>
    <lineage>
        <taxon>Eukaryota</taxon>
        <taxon>Sar</taxon>
        <taxon>Stramenopiles</taxon>
        <taxon>Bigyra</taxon>
        <taxon>Opalozoa</taxon>
        <taxon>Bicosoecida</taxon>
    </lineage>
</organism>
<name>A0A7S1G511_9STRA</name>
<dbReference type="InterPro" id="IPR011990">
    <property type="entry name" value="TPR-like_helical_dom_sf"/>
</dbReference>
<dbReference type="NCBIfam" id="TIGR00756">
    <property type="entry name" value="PPR"/>
    <property type="match status" value="1"/>
</dbReference>
<dbReference type="AlphaFoldDB" id="A0A7S1G511"/>
<evidence type="ECO:0000256" key="1">
    <source>
        <dbReference type="ARBA" id="ARBA00022737"/>
    </source>
</evidence>
<proteinExistence type="predicted"/>
<dbReference type="PANTHER" id="PTHR47447">
    <property type="entry name" value="OS03G0856100 PROTEIN"/>
    <property type="match status" value="1"/>
</dbReference>
<protein>
    <recommendedName>
        <fullName evidence="4">Pentacotripeptide-repeat region of PRORP domain-containing protein</fullName>
    </recommendedName>
</protein>
<accession>A0A7S1G511</accession>
<gene>
    <name evidence="3" type="ORF">BSP0115_LOCUS1536</name>
</gene>
<dbReference type="PROSITE" id="PS51375">
    <property type="entry name" value="PPR"/>
    <property type="match status" value="1"/>
</dbReference>
<dbReference type="InterPro" id="IPR002885">
    <property type="entry name" value="PPR_rpt"/>
</dbReference>
<keyword evidence="1" id="KW-0677">Repeat</keyword>